<organism evidence="2 3">
    <name type="scientific">Modicisalibacter luteus</name>
    <dbReference type="NCBI Taxonomy" id="453962"/>
    <lineage>
        <taxon>Bacteria</taxon>
        <taxon>Pseudomonadati</taxon>
        <taxon>Pseudomonadota</taxon>
        <taxon>Gammaproteobacteria</taxon>
        <taxon>Oceanospirillales</taxon>
        <taxon>Halomonadaceae</taxon>
        <taxon>Modicisalibacter</taxon>
    </lineage>
</organism>
<reference evidence="3" key="1">
    <citation type="journal article" date="2019" name="Int. J. Syst. Evol. Microbiol.">
        <title>The Global Catalogue of Microorganisms (GCM) 10K type strain sequencing project: providing services to taxonomists for standard genome sequencing and annotation.</title>
        <authorList>
            <consortium name="The Broad Institute Genomics Platform"/>
            <consortium name="The Broad Institute Genome Sequencing Center for Infectious Disease"/>
            <person name="Wu L."/>
            <person name="Ma J."/>
        </authorList>
    </citation>
    <scope>NUCLEOTIDE SEQUENCE [LARGE SCALE GENOMIC DNA]</scope>
    <source>
        <strain evidence="3">KCTC 12847</strain>
    </source>
</reference>
<evidence type="ECO:0000256" key="1">
    <source>
        <dbReference type="SAM" id="SignalP"/>
    </source>
</evidence>
<comment type="caution">
    <text evidence="2">The sequence shown here is derived from an EMBL/GenBank/DDBJ whole genome shotgun (WGS) entry which is preliminary data.</text>
</comment>
<dbReference type="Proteomes" id="UP001595640">
    <property type="component" value="Unassembled WGS sequence"/>
</dbReference>
<proteinExistence type="predicted"/>
<keyword evidence="1" id="KW-0732">Signal</keyword>
<evidence type="ECO:0000313" key="2">
    <source>
        <dbReference type="EMBL" id="MFC3293279.1"/>
    </source>
</evidence>
<protein>
    <submittedName>
        <fullName evidence="2">Uncharacterized protein</fullName>
    </submittedName>
</protein>
<keyword evidence="3" id="KW-1185">Reference proteome</keyword>
<feature type="chain" id="PRO_5045612845" evidence="1">
    <location>
        <begin position="25"/>
        <end position="49"/>
    </location>
</feature>
<dbReference type="RefSeq" id="WP_019017550.1">
    <property type="nucleotide sequence ID" value="NZ_BMXD01000001.1"/>
</dbReference>
<sequence length="49" mass="5174">MDTTGKKRTLAAIVACLLPSLALAEYGNATISEVISIYDADTFRAIIDG</sequence>
<evidence type="ECO:0000313" key="3">
    <source>
        <dbReference type="Proteomes" id="UP001595640"/>
    </source>
</evidence>
<feature type="signal peptide" evidence="1">
    <location>
        <begin position="1"/>
        <end position="24"/>
    </location>
</feature>
<name>A0ABV7M3R0_9GAMM</name>
<accession>A0ABV7M3R0</accession>
<dbReference type="EMBL" id="JBHRUH010000031">
    <property type="protein sequence ID" value="MFC3293279.1"/>
    <property type="molecule type" value="Genomic_DNA"/>
</dbReference>
<gene>
    <name evidence="2" type="ORF">ACFOEI_14575</name>
</gene>